<dbReference type="GO" id="GO:0000155">
    <property type="term" value="F:phosphorelay sensor kinase activity"/>
    <property type="evidence" value="ECO:0007669"/>
    <property type="project" value="InterPro"/>
</dbReference>
<dbReference type="InterPro" id="IPR036890">
    <property type="entry name" value="HATPase_C_sf"/>
</dbReference>
<dbReference type="SUPFAM" id="SSF47384">
    <property type="entry name" value="Homodimeric domain of signal transducing histidine kinase"/>
    <property type="match status" value="1"/>
</dbReference>
<comment type="catalytic activity">
    <reaction evidence="1">
        <text>ATP + protein L-histidine = ADP + protein N-phospho-L-histidine.</text>
        <dbReference type="EC" id="2.7.13.3"/>
    </reaction>
</comment>
<keyword evidence="5" id="KW-0902">Two-component regulatory system</keyword>
<dbReference type="Gene3D" id="3.30.450.20">
    <property type="entry name" value="PAS domain"/>
    <property type="match status" value="1"/>
</dbReference>
<evidence type="ECO:0000256" key="6">
    <source>
        <dbReference type="SAM" id="Coils"/>
    </source>
</evidence>
<organism evidence="10 11">
    <name type="scientific">Thermoleptolyngbya sichuanensis A183</name>
    <dbReference type="NCBI Taxonomy" id="2737172"/>
    <lineage>
        <taxon>Bacteria</taxon>
        <taxon>Bacillati</taxon>
        <taxon>Cyanobacteriota</taxon>
        <taxon>Cyanophyceae</taxon>
        <taxon>Oculatellales</taxon>
        <taxon>Oculatellaceae</taxon>
        <taxon>Thermoleptolyngbya</taxon>
        <taxon>Thermoleptolyngbya sichuanensis</taxon>
    </lineage>
</organism>
<feature type="coiled-coil region" evidence="6">
    <location>
        <begin position="169"/>
        <end position="210"/>
    </location>
</feature>
<dbReference type="InterPro" id="IPR035965">
    <property type="entry name" value="PAS-like_dom_sf"/>
</dbReference>
<dbReference type="InterPro" id="IPR003661">
    <property type="entry name" value="HisK_dim/P_dom"/>
</dbReference>
<dbReference type="SMART" id="SM00387">
    <property type="entry name" value="HATPase_c"/>
    <property type="match status" value="1"/>
</dbReference>
<dbReference type="AlphaFoldDB" id="A0A6M8BJ77"/>
<feature type="domain" description="PAS" evidence="8">
    <location>
        <begin position="47"/>
        <end position="123"/>
    </location>
</feature>
<dbReference type="PANTHER" id="PTHR43065">
    <property type="entry name" value="SENSOR HISTIDINE KINASE"/>
    <property type="match status" value="1"/>
</dbReference>
<protein>
    <recommendedName>
        <fullName evidence="2">histidine kinase</fullName>
        <ecNumber evidence="2">2.7.13.3</ecNumber>
    </recommendedName>
</protein>
<evidence type="ECO:0000259" key="8">
    <source>
        <dbReference type="PROSITE" id="PS50112"/>
    </source>
</evidence>
<evidence type="ECO:0000313" key="10">
    <source>
        <dbReference type="EMBL" id="QKD84997.1"/>
    </source>
</evidence>
<dbReference type="EC" id="2.7.13.3" evidence="2"/>
<dbReference type="Gene3D" id="3.30.565.10">
    <property type="entry name" value="Histidine kinase-like ATPase, C-terminal domain"/>
    <property type="match status" value="1"/>
</dbReference>
<dbReference type="InterPro" id="IPR000014">
    <property type="entry name" value="PAS"/>
</dbReference>
<evidence type="ECO:0000256" key="3">
    <source>
        <dbReference type="ARBA" id="ARBA00022553"/>
    </source>
</evidence>
<evidence type="ECO:0000256" key="4">
    <source>
        <dbReference type="ARBA" id="ARBA00022777"/>
    </source>
</evidence>
<proteinExistence type="predicted"/>
<dbReference type="InterPro" id="IPR005467">
    <property type="entry name" value="His_kinase_dom"/>
</dbReference>
<dbReference type="InterPro" id="IPR013656">
    <property type="entry name" value="PAS_4"/>
</dbReference>
<gene>
    <name evidence="10" type="ORF">HPC62_15930</name>
</gene>
<dbReference type="PROSITE" id="PS50112">
    <property type="entry name" value="PAS"/>
    <property type="match status" value="1"/>
</dbReference>
<name>A0A6M8BJ77_9CYAN</name>
<dbReference type="PROSITE" id="PS50109">
    <property type="entry name" value="HIS_KIN"/>
    <property type="match status" value="1"/>
</dbReference>
<dbReference type="InterPro" id="IPR036097">
    <property type="entry name" value="HisK_dim/P_sf"/>
</dbReference>
<evidence type="ECO:0000259" key="9">
    <source>
        <dbReference type="PROSITE" id="PS50113"/>
    </source>
</evidence>
<dbReference type="InterPro" id="IPR003594">
    <property type="entry name" value="HATPase_dom"/>
</dbReference>
<dbReference type="CDD" id="cd00130">
    <property type="entry name" value="PAS"/>
    <property type="match status" value="1"/>
</dbReference>
<keyword evidence="4" id="KW-0418">Kinase</keyword>
<reference evidence="10 11" key="1">
    <citation type="submission" date="2020-05" db="EMBL/GenBank/DDBJ databases">
        <title>Complete genome sequence of of a novel Thermoleptolyngbya strain isolated from hot springs of Ganzi, Sichuan China.</title>
        <authorList>
            <person name="Tang J."/>
            <person name="Daroch M."/>
            <person name="Li L."/>
            <person name="Waleron K."/>
            <person name="Waleron M."/>
            <person name="Waleron M."/>
        </authorList>
    </citation>
    <scope>NUCLEOTIDE SEQUENCE [LARGE SCALE GENOMIC DNA]</scope>
    <source>
        <strain evidence="10 11">PKUAC-SCTA183</strain>
    </source>
</reference>
<dbReference type="SUPFAM" id="SSF55785">
    <property type="entry name" value="PYP-like sensor domain (PAS domain)"/>
    <property type="match status" value="1"/>
</dbReference>
<evidence type="ECO:0000256" key="2">
    <source>
        <dbReference type="ARBA" id="ARBA00012438"/>
    </source>
</evidence>
<keyword evidence="3" id="KW-0597">Phosphoprotein</keyword>
<dbReference type="SMART" id="SM00388">
    <property type="entry name" value="HisKA"/>
    <property type="match status" value="1"/>
</dbReference>
<dbReference type="PRINTS" id="PR00344">
    <property type="entry name" value="BCTRLSENSOR"/>
</dbReference>
<feature type="domain" description="PAC" evidence="9">
    <location>
        <begin position="126"/>
        <end position="178"/>
    </location>
</feature>
<dbReference type="Proteomes" id="UP000505210">
    <property type="component" value="Chromosome"/>
</dbReference>
<dbReference type="Pfam" id="PF08448">
    <property type="entry name" value="PAS_4"/>
    <property type="match status" value="1"/>
</dbReference>
<dbReference type="SUPFAM" id="SSF55874">
    <property type="entry name" value="ATPase domain of HSP90 chaperone/DNA topoisomerase II/histidine kinase"/>
    <property type="match status" value="1"/>
</dbReference>
<sequence length="493" mass="54791">MSRSTSVDIRDRKQSEVQLRKAKAALESVVRERTLELQATVLQLRREQEFTQVVVENVSDGVVACDAEGRLKLFNRAAREWHGCDPREVPPELWATLYDLYEADGITPLATERIPLLRAFQGESVRQAGMAIAAQGQETRYILASGDPLFDAAGQKIGAVVAMHDITERRKSEAALRQSEAQLRQRTQELEAALKELQRTQSQLVQSEKMSSLGQLVAGVAHEINNPVNFIYGNLAHANAYIQDLLNLVWLYQQHYPNPVPAVQQEIQHVDLDFLLADLPKLLSSMRVGAERIQKIVASLRTFSRMDEAECKAVDIHEGIDSTLMILQNCLKAKGDRPEIQVNKHYGILPLVECYAGQLNQVFMNILANAIDALEESYALGRWNPNMLPSLGDRPIDSPSGPMITIQTEQVSPSSIAIRIVDNGIGMSAAVQQRLFDPFFTTKPVGKGTGMGLSISYQIITERHQGTLRCCSEVGQGTEFMIQIPVIQIPVSQ</sequence>
<dbReference type="Gene3D" id="1.10.287.130">
    <property type="match status" value="1"/>
</dbReference>
<evidence type="ECO:0000256" key="1">
    <source>
        <dbReference type="ARBA" id="ARBA00000085"/>
    </source>
</evidence>
<dbReference type="CDD" id="cd00082">
    <property type="entry name" value="HisKA"/>
    <property type="match status" value="1"/>
</dbReference>
<accession>A0A6M8BJ77</accession>
<dbReference type="KEGG" id="theu:HPC62_15930"/>
<evidence type="ECO:0000313" key="11">
    <source>
        <dbReference type="Proteomes" id="UP000505210"/>
    </source>
</evidence>
<dbReference type="Pfam" id="PF02518">
    <property type="entry name" value="HATPase_c"/>
    <property type="match status" value="1"/>
</dbReference>
<evidence type="ECO:0000256" key="5">
    <source>
        <dbReference type="ARBA" id="ARBA00023012"/>
    </source>
</evidence>
<dbReference type="InterPro" id="IPR000700">
    <property type="entry name" value="PAS-assoc_C"/>
</dbReference>
<dbReference type="InterPro" id="IPR004358">
    <property type="entry name" value="Sig_transdc_His_kin-like_C"/>
</dbReference>
<keyword evidence="4" id="KW-0808">Transferase</keyword>
<keyword evidence="11" id="KW-1185">Reference proteome</keyword>
<feature type="domain" description="Histidine kinase" evidence="7">
    <location>
        <begin position="219"/>
        <end position="488"/>
    </location>
</feature>
<keyword evidence="6" id="KW-0175">Coiled coil</keyword>
<dbReference type="NCBIfam" id="TIGR00229">
    <property type="entry name" value="sensory_box"/>
    <property type="match status" value="1"/>
</dbReference>
<dbReference type="PROSITE" id="PS50113">
    <property type="entry name" value="PAC"/>
    <property type="match status" value="1"/>
</dbReference>
<dbReference type="PANTHER" id="PTHR43065:SF50">
    <property type="entry name" value="HISTIDINE KINASE"/>
    <property type="match status" value="1"/>
</dbReference>
<evidence type="ECO:0000259" key="7">
    <source>
        <dbReference type="PROSITE" id="PS50109"/>
    </source>
</evidence>
<dbReference type="EMBL" id="CP053661">
    <property type="protein sequence ID" value="QKD84997.1"/>
    <property type="molecule type" value="Genomic_DNA"/>
</dbReference>